<accession>A0A168NWT4</accession>
<keyword evidence="1" id="KW-0812">Transmembrane</keyword>
<protein>
    <recommendedName>
        <fullName evidence="4">TLC domain-containing protein</fullName>
    </recommendedName>
</protein>
<evidence type="ECO:0000313" key="3">
    <source>
        <dbReference type="Proteomes" id="UP000078561"/>
    </source>
</evidence>
<organism evidence="2">
    <name type="scientific">Absidia glauca</name>
    <name type="common">Pin mould</name>
    <dbReference type="NCBI Taxonomy" id="4829"/>
    <lineage>
        <taxon>Eukaryota</taxon>
        <taxon>Fungi</taxon>
        <taxon>Fungi incertae sedis</taxon>
        <taxon>Mucoromycota</taxon>
        <taxon>Mucoromycotina</taxon>
        <taxon>Mucoromycetes</taxon>
        <taxon>Mucorales</taxon>
        <taxon>Cunninghamellaceae</taxon>
        <taxon>Absidia</taxon>
    </lineage>
</organism>
<evidence type="ECO:0000313" key="2">
    <source>
        <dbReference type="EMBL" id="SAM01348.1"/>
    </source>
</evidence>
<feature type="transmembrane region" description="Helical" evidence="1">
    <location>
        <begin position="37"/>
        <end position="57"/>
    </location>
</feature>
<dbReference type="EMBL" id="LT553527">
    <property type="protein sequence ID" value="SAM01348.1"/>
    <property type="molecule type" value="Genomic_DNA"/>
</dbReference>
<gene>
    <name evidence="2" type="primary">ABSGL_07089.1 scaffold 8717</name>
</gene>
<dbReference type="OrthoDB" id="341353at2759"/>
<feature type="transmembrane region" description="Helical" evidence="1">
    <location>
        <begin position="63"/>
        <end position="83"/>
    </location>
</feature>
<dbReference type="Proteomes" id="UP000078561">
    <property type="component" value="Unassembled WGS sequence"/>
</dbReference>
<proteinExistence type="predicted"/>
<sequence>MHSLTLNTQHDIALVCFFQMYLVLDLSLGSRYYRHRITWVTGWLHHSLYIVLLTWFLKCRIPSFFVAASVLEIPTVILAIGAIRPTWRSDRLFAMSFFSLRLVLHTWMIRRLKHYHPIRSLWGIALAILPLHLYWFYGIVHLHAKKYNRQSKHAQLRNMALKLDGAEAVLSPDQELFMLVK</sequence>
<dbReference type="InParanoid" id="A0A168NWT4"/>
<feature type="transmembrane region" description="Helical" evidence="1">
    <location>
        <begin position="121"/>
        <end position="142"/>
    </location>
</feature>
<evidence type="ECO:0008006" key="4">
    <source>
        <dbReference type="Google" id="ProtNLM"/>
    </source>
</evidence>
<evidence type="ECO:0000256" key="1">
    <source>
        <dbReference type="SAM" id="Phobius"/>
    </source>
</evidence>
<keyword evidence="1" id="KW-0472">Membrane</keyword>
<dbReference type="OMA" id="RTEIFCL"/>
<dbReference type="AlphaFoldDB" id="A0A168NWT4"/>
<dbReference type="STRING" id="4829.A0A168NWT4"/>
<feature type="transmembrane region" description="Helical" evidence="1">
    <location>
        <begin position="12"/>
        <end position="30"/>
    </location>
</feature>
<keyword evidence="3" id="KW-1185">Reference proteome</keyword>
<name>A0A168NWT4_ABSGL</name>
<reference evidence="2" key="1">
    <citation type="submission" date="2016-04" db="EMBL/GenBank/DDBJ databases">
        <authorList>
            <person name="Evans L.H."/>
            <person name="Alamgir A."/>
            <person name="Owens N."/>
            <person name="Weber N.D."/>
            <person name="Virtaneva K."/>
            <person name="Barbian K."/>
            <person name="Babar A."/>
            <person name="Rosenke K."/>
        </authorList>
    </citation>
    <scope>NUCLEOTIDE SEQUENCE [LARGE SCALE GENOMIC DNA]</scope>
    <source>
        <strain evidence="2">CBS 101.48</strain>
    </source>
</reference>
<keyword evidence="1" id="KW-1133">Transmembrane helix</keyword>